<keyword evidence="4" id="KW-1185">Reference proteome</keyword>
<evidence type="ECO:0000256" key="1">
    <source>
        <dbReference type="SAM" id="MobiDB-lite"/>
    </source>
</evidence>
<evidence type="ECO:0000313" key="4">
    <source>
        <dbReference type="Proteomes" id="UP001225356"/>
    </source>
</evidence>
<accession>A0ABT9QDV5</accession>
<comment type="caution">
    <text evidence="3">The sequence shown here is derived from an EMBL/GenBank/DDBJ whole genome shotgun (WGS) entry which is preliminary data.</text>
</comment>
<dbReference type="PANTHER" id="PTHR43433:SF5">
    <property type="entry name" value="AB HYDROLASE-1 DOMAIN-CONTAINING PROTEIN"/>
    <property type="match status" value="1"/>
</dbReference>
<dbReference type="PANTHER" id="PTHR43433">
    <property type="entry name" value="HYDROLASE, ALPHA/BETA FOLD FAMILY PROTEIN"/>
    <property type="match status" value="1"/>
</dbReference>
<evidence type="ECO:0000313" key="3">
    <source>
        <dbReference type="EMBL" id="MDP9844903.1"/>
    </source>
</evidence>
<gene>
    <name evidence="3" type="ORF">J2853_004114</name>
</gene>
<dbReference type="Gene3D" id="3.40.50.1820">
    <property type="entry name" value="alpha/beta hydrolase"/>
    <property type="match status" value="1"/>
</dbReference>
<proteinExistence type="predicted"/>
<sequence length="289" mass="30469">MSRSDRHAERTADPDGRKHGGPTDGSVPVPGAGLAYTAEGEGDVVLYAHGLTSSRAADAARGLVDYRPVASRSRLIAYDARGHGRSTGSPREEDYRWTNLARDMLAIADHFSPDRPIGVIGASMGTATVLHAVLLAPHRFSRLVLTTPPTAWERRAAQAGQYRRMAELAAADPGALVTALRNGPVPAALEGTAYSGDPDVSPALLPHVLAGAASSDLPAPEALAALRVPTLILTWDTDPSHPVETARRLAEVIPGSQLHISTNADDVTGWAERAVEFLRRTNGEVAVAP</sequence>
<dbReference type="RefSeq" id="WP_307560117.1">
    <property type="nucleotide sequence ID" value="NZ_JAUSQU010000001.1"/>
</dbReference>
<feature type="domain" description="AB hydrolase-1" evidence="2">
    <location>
        <begin position="44"/>
        <end position="260"/>
    </location>
</feature>
<dbReference type="Pfam" id="PF00561">
    <property type="entry name" value="Abhydrolase_1"/>
    <property type="match status" value="1"/>
</dbReference>
<feature type="region of interest" description="Disordered" evidence="1">
    <location>
        <begin position="1"/>
        <end position="32"/>
    </location>
</feature>
<dbReference type="InterPro" id="IPR000073">
    <property type="entry name" value="AB_hydrolase_1"/>
</dbReference>
<protein>
    <submittedName>
        <fullName evidence="3">Pimeloyl-ACP methyl ester carboxylesterase</fullName>
    </submittedName>
</protein>
<dbReference type="Proteomes" id="UP001225356">
    <property type="component" value="Unassembled WGS sequence"/>
</dbReference>
<dbReference type="PRINTS" id="PR00111">
    <property type="entry name" value="ABHYDROLASE"/>
</dbReference>
<feature type="compositionally biased region" description="Basic and acidic residues" evidence="1">
    <location>
        <begin position="1"/>
        <end position="18"/>
    </location>
</feature>
<dbReference type="InterPro" id="IPR050471">
    <property type="entry name" value="AB_hydrolase"/>
</dbReference>
<organism evidence="3 4">
    <name type="scientific">Streptosporangium lutulentum</name>
    <dbReference type="NCBI Taxonomy" id="1461250"/>
    <lineage>
        <taxon>Bacteria</taxon>
        <taxon>Bacillati</taxon>
        <taxon>Actinomycetota</taxon>
        <taxon>Actinomycetes</taxon>
        <taxon>Streptosporangiales</taxon>
        <taxon>Streptosporangiaceae</taxon>
        <taxon>Streptosporangium</taxon>
    </lineage>
</organism>
<dbReference type="EMBL" id="JAUSQU010000001">
    <property type="protein sequence ID" value="MDP9844903.1"/>
    <property type="molecule type" value="Genomic_DNA"/>
</dbReference>
<dbReference type="SUPFAM" id="SSF53474">
    <property type="entry name" value="alpha/beta-Hydrolases"/>
    <property type="match status" value="1"/>
</dbReference>
<evidence type="ECO:0000259" key="2">
    <source>
        <dbReference type="Pfam" id="PF00561"/>
    </source>
</evidence>
<dbReference type="InterPro" id="IPR029058">
    <property type="entry name" value="AB_hydrolase_fold"/>
</dbReference>
<name>A0ABT9QDV5_9ACTN</name>
<reference evidence="3 4" key="1">
    <citation type="submission" date="2023-07" db="EMBL/GenBank/DDBJ databases">
        <title>Sequencing the genomes of 1000 actinobacteria strains.</title>
        <authorList>
            <person name="Klenk H.-P."/>
        </authorList>
    </citation>
    <scope>NUCLEOTIDE SEQUENCE [LARGE SCALE GENOMIC DNA]</scope>
    <source>
        <strain evidence="3 4">DSM 46740</strain>
    </source>
</reference>